<evidence type="ECO:0000256" key="1">
    <source>
        <dbReference type="PIRSR" id="PIRSR005902-1"/>
    </source>
</evidence>
<feature type="binding site" evidence="1">
    <location>
        <position position="125"/>
    </location>
    <ligand>
        <name>a divalent metal cation</name>
        <dbReference type="ChEBI" id="CHEBI:60240"/>
        <label>2</label>
    </ligand>
</feature>
<reference evidence="2 3" key="1">
    <citation type="submission" date="2017-11" db="EMBL/GenBank/DDBJ databases">
        <title>Animal gut microbial communities from fecal samples from Wisconsin, USA.</title>
        <authorList>
            <person name="Neumann A."/>
        </authorList>
    </citation>
    <scope>NUCLEOTIDE SEQUENCE [LARGE SCALE GENOMIC DNA]</scope>
    <source>
        <strain evidence="2 3">UWS3</strain>
    </source>
</reference>
<keyword evidence="1" id="KW-0479">Metal-binding</keyword>
<comment type="caution">
    <text evidence="2">The sequence shown here is derived from an EMBL/GenBank/DDBJ whole genome shotgun (WGS) entry which is preliminary data.</text>
</comment>
<dbReference type="SUPFAM" id="SSF51556">
    <property type="entry name" value="Metallo-dependent hydrolases"/>
    <property type="match status" value="1"/>
</dbReference>
<dbReference type="EMBL" id="PGEX01000001">
    <property type="protein sequence ID" value="PJJ40154.1"/>
    <property type="molecule type" value="Genomic_DNA"/>
</dbReference>
<dbReference type="PANTHER" id="PTHR47176:SF1">
    <property type="entry name" value="OS04G0577500 PROTEIN"/>
    <property type="match status" value="1"/>
</dbReference>
<dbReference type="PIRSF" id="PIRSF005902">
    <property type="entry name" value="DNase_TatD"/>
    <property type="match status" value="1"/>
</dbReference>
<dbReference type="AlphaFoldDB" id="A0A2M9A373"/>
<organism evidence="2 3">
    <name type="scientific">Hallerella succinigenes</name>
    <dbReference type="NCBI Taxonomy" id="1896222"/>
    <lineage>
        <taxon>Bacteria</taxon>
        <taxon>Pseudomonadati</taxon>
        <taxon>Fibrobacterota</taxon>
        <taxon>Fibrobacteria</taxon>
        <taxon>Fibrobacterales</taxon>
        <taxon>Fibrobacteraceae</taxon>
        <taxon>Hallerella</taxon>
    </lineage>
</organism>
<proteinExistence type="predicted"/>
<dbReference type="Gene3D" id="3.20.20.140">
    <property type="entry name" value="Metal-dependent hydrolases"/>
    <property type="match status" value="1"/>
</dbReference>
<feature type="binding site" evidence="1">
    <location>
        <position position="7"/>
    </location>
    <ligand>
        <name>a divalent metal cation</name>
        <dbReference type="ChEBI" id="CHEBI:60240"/>
        <label>1</label>
    </ligand>
</feature>
<evidence type="ECO:0000313" key="2">
    <source>
        <dbReference type="EMBL" id="PJJ40154.1"/>
    </source>
</evidence>
<protein>
    <submittedName>
        <fullName evidence="2">TatD DNase family protein</fullName>
    </submittedName>
</protein>
<feature type="binding site" evidence="1">
    <location>
        <position position="200"/>
    </location>
    <ligand>
        <name>a divalent metal cation</name>
        <dbReference type="ChEBI" id="CHEBI:60240"/>
        <label>1</label>
    </ligand>
</feature>
<dbReference type="GO" id="GO:0016788">
    <property type="term" value="F:hydrolase activity, acting on ester bonds"/>
    <property type="evidence" value="ECO:0007669"/>
    <property type="project" value="InterPro"/>
</dbReference>
<name>A0A2M9A373_9BACT</name>
<sequence length="238" mass="27092">MLDFHVHLARLPEPALICRELHRRHIQSVLVACEPWEWEACTPLFKEFPQTLVPCIGIHPMIAEQDSLQGLEQLRSLLQKFPKAYVGECGLDKRFPGYAPEEVQEEIFISQARLALEFNRPLMIHAVGDYRRILKILEDLGFPSSNAFPIFHRFGGDKEVVKRALRMNALFSVHPDSFRKASTQASLSAIPRENLRLETDADENFPIQNPDKTAKTPGEIAQALIQSLQSVEEKLKSL</sequence>
<gene>
    <name evidence="2" type="ORF">BGX16_0063</name>
</gene>
<feature type="binding site" evidence="1">
    <location>
        <position position="88"/>
    </location>
    <ligand>
        <name>a divalent metal cation</name>
        <dbReference type="ChEBI" id="CHEBI:60240"/>
        <label>1</label>
    </ligand>
</feature>
<dbReference type="Pfam" id="PF01026">
    <property type="entry name" value="TatD_DNase"/>
    <property type="match status" value="1"/>
</dbReference>
<accession>A0A2M9A373</accession>
<dbReference type="InterPro" id="IPR032466">
    <property type="entry name" value="Metal_Hydrolase"/>
</dbReference>
<keyword evidence="3" id="KW-1185">Reference proteome</keyword>
<feature type="binding site" evidence="1">
    <location>
        <position position="152"/>
    </location>
    <ligand>
        <name>a divalent metal cation</name>
        <dbReference type="ChEBI" id="CHEBI:60240"/>
        <label>2</label>
    </ligand>
</feature>
<dbReference type="InterPro" id="IPR001130">
    <property type="entry name" value="TatD-like"/>
</dbReference>
<evidence type="ECO:0000313" key="3">
    <source>
        <dbReference type="Proteomes" id="UP000231134"/>
    </source>
</evidence>
<dbReference type="GO" id="GO:0046872">
    <property type="term" value="F:metal ion binding"/>
    <property type="evidence" value="ECO:0007669"/>
    <property type="project" value="UniProtKB-KW"/>
</dbReference>
<dbReference type="PANTHER" id="PTHR47176">
    <property type="entry name" value="OSJNBA0020J04.13 PROTEIN"/>
    <property type="match status" value="1"/>
</dbReference>
<feature type="binding site" evidence="1">
    <location>
        <position position="5"/>
    </location>
    <ligand>
        <name>a divalent metal cation</name>
        <dbReference type="ChEBI" id="CHEBI:60240"/>
        <label>1</label>
    </ligand>
</feature>
<dbReference type="Proteomes" id="UP000231134">
    <property type="component" value="Unassembled WGS sequence"/>
</dbReference>